<feature type="compositionally biased region" description="Basic and acidic residues" evidence="4">
    <location>
        <begin position="300"/>
        <end position="309"/>
    </location>
</feature>
<dbReference type="PANTHER" id="PTHR13964">
    <property type="entry name" value="RBP-RELATED"/>
    <property type="match status" value="1"/>
</dbReference>
<dbReference type="GO" id="GO:0006357">
    <property type="term" value="P:regulation of transcription by RNA polymerase II"/>
    <property type="evidence" value="ECO:0007669"/>
    <property type="project" value="TreeGrafter"/>
</dbReference>
<evidence type="ECO:0000256" key="2">
    <source>
        <dbReference type="ARBA" id="ARBA00023125"/>
    </source>
</evidence>
<feature type="coiled-coil region" evidence="3">
    <location>
        <begin position="90"/>
        <end position="117"/>
    </location>
</feature>
<dbReference type="FunFam" id="2.30.30.140:FF:000050">
    <property type="entry name" value="AT-rich interactive domain 4A (RBP1-like)"/>
    <property type="match status" value="1"/>
</dbReference>
<keyword evidence="2" id="KW-0238">DNA-binding</keyword>
<feature type="region of interest" description="Disordered" evidence="4">
    <location>
        <begin position="133"/>
        <end position="178"/>
    </location>
</feature>
<dbReference type="Gene3D" id="2.30.30.140">
    <property type="match status" value="1"/>
</dbReference>
<evidence type="ECO:0000313" key="6">
    <source>
        <dbReference type="EMBL" id="ELK27279.1"/>
    </source>
</evidence>
<dbReference type="AlphaFoldDB" id="L5LLE2"/>
<keyword evidence="7" id="KW-1185">Reference proteome</keyword>
<evidence type="ECO:0000256" key="4">
    <source>
        <dbReference type="SAM" id="MobiDB-lite"/>
    </source>
</evidence>
<dbReference type="PANTHER" id="PTHR13964:SF26">
    <property type="entry name" value="AT-RICH INTERACTIVE DOMAIN-CONTAINING PROTEIN 4A"/>
    <property type="match status" value="1"/>
</dbReference>
<reference evidence="7" key="1">
    <citation type="journal article" date="2013" name="Science">
        <title>Comparative analysis of bat genomes provides insight into the evolution of flight and immunity.</title>
        <authorList>
            <person name="Zhang G."/>
            <person name="Cowled C."/>
            <person name="Shi Z."/>
            <person name="Huang Z."/>
            <person name="Bishop-Lilly K.A."/>
            <person name="Fang X."/>
            <person name="Wynne J.W."/>
            <person name="Xiong Z."/>
            <person name="Baker M.L."/>
            <person name="Zhao W."/>
            <person name="Tachedjian M."/>
            <person name="Zhu Y."/>
            <person name="Zhou P."/>
            <person name="Jiang X."/>
            <person name="Ng J."/>
            <person name="Yang L."/>
            <person name="Wu L."/>
            <person name="Xiao J."/>
            <person name="Feng Y."/>
            <person name="Chen Y."/>
            <person name="Sun X."/>
            <person name="Zhang Y."/>
            <person name="Marsh G.A."/>
            <person name="Crameri G."/>
            <person name="Broder C.C."/>
            <person name="Frey K.G."/>
            <person name="Wang L.F."/>
            <person name="Wang J."/>
        </authorList>
    </citation>
    <scope>NUCLEOTIDE SEQUENCE [LARGE SCALE GENOMIC DNA]</scope>
</reference>
<accession>L5LLE2</accession>
<dbReference type="InterPro" id="IPR051232">
    <property type="entry name" value="ARID/SWI1_ChromRemod"/>
</dbReference>
<evidence type="ECO:0000259" key="5">
    <source>
        <dbReference type="Pfam" id="PF08169"/>
    </source>
</evidence>
<dbReference type="GO" id="GO:0000976">
    <property type="term" value="F:transcription cis-regulatory region binding"/>
    <property type="evidence" value="ECO:0007669"/>
    <property type="project" value="TreeGrafter"/>
</dbReference>
<dbReference type="Proteomes" id="UP000010556">
    <property type="component" value="Unassembled WGS sequence"/>
</dbReference>
<proteinExistence type="predicted"/>
<name>L5LLE2_MYODS</name>
<evidence type="ECO:0000256" key="1">
    <source>
        <dbReference type="ARBA" id="ARBA00022853"/>
    </source>
</evidence>
<evidence type="ECO:0000313" key="7">
    <source>
        <dbReference type="Proteomes" id="UP000010556"/>
    </source>
</evidence>
<sequence>MDEAYMNKVELESHMDGLTLTDEINKQLYEEEIHELQRSLTHLWCYLWTTIALWTSVESLRSTPRMWTSPTEAGLRLSFCTIKYEELQNISGLQAEIEGLRGQRASLEAVIADAEQRGELTIKDAQSKTLDQLPLTNPEHFGTPVIAKKTNRGRRSSLPINEDEKEEETSEDEDEDKRRLNDELLGKVVSVISTSEKTEWYPALVISPSCNDDITVRKDQCLVRSFIDSKFYSIARKDIKEVDILNLPESELSAKPGLQKASIFLKTRVVPDNWKMDISEILESSSSDDEDGPPEENEEEKEKEAKKEEEEVTGQLNDLPDKAAAAGPRQRRLGAIRQARKRLGVIKQAGSVVRGESGRRAVRSQQSQIARGISNCRFRPDPAGLNRQSDIPLGVPDCKSVQARLKGLHSHA</sequence>
<dbReference type="GO" id="GO:0006325">
    <property type="term" value="P:chromatin organization"/>
    <property type="evidence" value="ECO:0007669"/>
    <property type="project" value="UniProtKB-KW"/>
</dbReference>
<organism evidence="6 7">
    <name type="scientific">Myotis davidii</name>
    <name type="common">David's myotis</name>
    <dbReference type="NCBI Taxonomy" id="225400"/>
    <lineage>
        <taxon>Eukaryota</taxon>
        <taxon>Metazoa</taxon>
        <taxon>Chordata</taxon>
        <taxon>Craniata</taxon>
        <taxon>Vertebrata</taxon>
        <taxon>Euteleostomi</taxon>
        <taxon>Mammalia</taxon>
        <taxon>Eutheria</taxon>
        <taxon>Laurasiatheria</taxon>
        <taxon>Chiroptera</taxon>
        <taxon>Yangochiroptera</taxon>
        <taxon>Vespertilionidae</taxon>
        <taxon>Myotis</taxon>
    </lineage>
</organism>
<evidence type="ECO:0000256" key="3">
    <source>
        <dbReference type="SAM" id="Coils"/>
    </source>
</evidence>
<keyword evidence="1" id="KW-0156">Chromatin regulator</keyword>
<dbReference type="InterPro" id="IPR012603">
    <property type="entry name" value="ARID4A/B_PWWP"/>
</dbReference>
<feature type="domain" description="ARID4A/B PWWP" evidence="5">
    <location>
        <begin position="180"/>
        <end position="272"/>
    </location>
</feature>
<feature type="compositionally biased region" description="Acidic residues" evidence="4">
    <location>
        <begin position="286"/>
        <end position="299"/>
    </location>
</feature>
<dbReference type="Pfam" id="PF08169">
    <property type="entry name" value="RBB1NT"/>
    <property type="match status" value="1"/>
</dbReference>
<gene>
    <name evidence="6" type="ORF">MDA_GLEAN10023908</name>
</gene>
<protein>
    <submittedName>
        <fullName evidence="6">AT-rich interactive domain-containing protein 4A</fullName>
    </submittedName>
</protein>
<dbReference type="GO" id="GO:0005634">
    <property type="term" value="C:nucleus"/>
    <property type="evidence" value="ECO:0007669"/>
    <property type="project" value="TreeGrafter"/>
</dbReference>
<keyword evidence="3" id="KW-0175">Coiled coil</keyword>
<feature type="region of interest" description="Disordered" evidence="4">
    <location>
        <begin position="281"/>
        <end position="331"/>
    </location>
</feature>
<dbReference type="EMBL" id="KB110335">
    <property type="protein sequence ID" value="ELK27279.1"/>
    <property type="molecule type" value="Genomic_DNA"/>
</dbReference>
<feature type="compositionally biased region" description="Acidic residues" evidence="4">
    <location>
        <begin position="161"/>
        <end position="175"/>
    </location>
</feature>